<dbReference type="OrthoDB" id="5292010at2"/>
<feature type="transmembrane region" description="Helical" evidence="5">
    <location>
        <begin position="168"/>
        <end position="188"/>
    </location>
</feature>
<dbReference type="Gene3D" id="1.10.287.950">
    <property type="entry name" value="Methyl-accepting chemotaxis protein"/>
    <property type="match status" value="1"/>
</dbReference>
<evidence type="ECO:0000259" key="8">
    <source>
        <dbReference type="PROSITE" id="PS50885"/>
    </source>
</evidence>
<dbReference type="Proteomes" id="UP000306147">
    <property type="component" value="Unassembled WGS sequence"/>
</dbReference>
<dbReference type="PROSITE" id="PS50111">
    <property type="entry name" value="CHEMOTAXIS_TRANSDUC_2"/>
    <property type="match status" value="1"/>
</dbReference>
<gene>
    <name evidence="9" type="ORF">E5A73_02165</name>
</gene>
<proteinExistence type="inferred from homology"/>
<name>A0A4S1XI37_9SPHN</name>
<sequence>MAAAVVTLGYVFLVSSHVSALTATNEQVDKEQALSAQVENALLTAIADLRGFAVSGDPRDAAAFENSMKRFDTAAKALAPMLSDPKDAALLEKTQAATASWRRTAADPLLAHMSETQATRIHELAGSSGASHAVEDMTDGAEALREEKYAAVQASLEEMSTASHDQEWAIGTGVIVMLLVTLGLWVLLRGLLGRPVIALTGVVKKLAGGENRVDVPEGDRGDELGDMARAVLVFRDSAVAKETADRAKAIADAEQKLVVDTLADGLGKLSQGDLTAEIGAGFPADYAVVRTNFNDALGALRDLIGSVRDGAEAIQAGSSEIATASEDLARRTESNAASLEETSAAIAQMGGRLKATAHAAVQTVRSADGAMTEVQAGRAITDQAVQAMGRVSDSAKGIDDVIEGLDKIAFQTRVLAMNAAVEAGRAGEAGRGFAVVADLVSALAMRAEEEAKLAREQLVATQNEIGTAVAAVQKVGGALAGIETGVSDVHKLLGTMAADNQAQASAVTEISSAVATMDQATQKNAAMVEETSAASRTLSNEVTALARQAARFKVSEDGGAGNRSSERHFASVH</sequence>
<dbReference type="SUPFAM" id="SSF58104">
    <property type="entry name" value="Methyl-accepting chemotaxis protein (MCP) signaling domain"/>
    <property type="match status" value="1"/>
</dbReference>
<dbReference type="InterPro" id="IPR007891">
    <property type="entry name" value="CHASE3"/>
</dbReference>
<feature type="domain" description="HAMP" evidence="8">
    <location>
        <begin position="259"/>
        <end position="305"/>
    </location>
</feature>
<feature type="signal peptide" evidence="6">
    <location>
        <begin position="1"/>
        <end position="20"/>
    </location>
</feature>
<comment type="caution">
    <text evidence="9">The sequence shown here is derived from an EMBL/GenBank/DDBJ whole genome shotgun (WGS) entry which is preliminary data.</text>
</comment>
<feature type="domain" description="HAMP" evidence="8">
    <location>
        <begin position="190"/>
        <end position="243"/>
    </location>
</feature>
<evidence type="ECO:0000256" key="2">
    <source>
        <dbReference type="ARBA" id="ARBA00029447"/>
    </source>
</evidence>
<evidence type="ECO:0000313" key="10">
    <source>
        <dbReference type="Proteomes" id="UP000306147"/>
    </source>
</evidence>
<organism evidence="9 10">
    <name type="scientific">Sphingomonas gei</name>
    <dbReference type="NCBI Taxonomy" id="1395960"/>
    <lineage>
        <taxon>Bacteria</taxon>
        <taxon>Pseudomonadati</taxon>
        <taxon>Pseudomonadota</taxon>
        <taxon>Alphaproteobacteria</taxon>
        <taxon>Sphingomonadales</taxon>
        <taxon>Sphingomonadaceae</taxon>
        <taxon>Sphingomonas</taxon>
    </lineage>
</organism>
<feature type="chain" id="PRO_5021034378" evidence="6">
    <location>
        <begin position="21"/>
        <end position="573"/>
    </location>
</feature>
<keyword evidence="6" id="KW-0732">Signal</keyword>
<dbReference type="SUPFAM" id="SSF158472">
    <property type="entry name" value="HAMP domain-like"/>
    <property type="match status" value="1"/>
</dbReference>
<dbReference type="EMBL" id="SRXT01000001">
    <property type="protein sequence ID" value="TGX56319.1"/>
    <property type="molecule type" value="Genomic_DNA"/>
</dbReference>
<evidence type="ECO:0000256" key="1">
    <source>
        <dbReference type="ARBA" id="ARBA00022500"/>
    </source>
</evidence>
<feature type="domain" description="Methyl-accepting transducer" evidence="7">
    <location>
        <begin position="310"/>
        <end position="539"/>
    </location>
</feature>
<dbReference type="Pfam" id="PF00015">
    <property type="entry name" value="MCPsignal"/>
    <property type="match status" value="1"/>
</dbReference>
<evidence type="ECO:0000256" key="4">
    <source>
        <dbReference type="SAM" id="MobiDB-lite"/>
    </source>
</evidence>
<evidence type="ECO:0000256" key="6">
    <source>
        <dbReference type="SAM" id="SignalP"/>
    </source>
</evidence>
<dbReference type="PROSITE" id="PS50885">
    <property type="entry name" value="HAMP"/>
    <property type="match status" value="2"/>
</dbReference>
<dbReference type="InterPro" id="IPR004089">
    <property type="entry name" value="MCPsignal_dom"/>
</dbReference>
<dbReference type="PANTHER" id="PTHR43531:SF11">
    <property type="entry name" value="METHYL-ACCEPTING CHEMOTAXIS PROTEIN 3"/>
    <property type="match status" value="1"/>
</dbReference>
<keyword evidence="5" id="KW-1133">Transmembrane helix</keyword>
<evidence type="ECO:0000313" key="9">
    <source>
        <dbReference type="EMBL" id="TGX56319.1"/>
    </source>
</evidence>
<keyword evidence="10" id="KW-1185">Reference proteome</keyword>
<feature type="compositionally biased region" description="Basic and acidic residues" evidence="4">
    <location>
        <begin position="564"/>
        <end position="573"/>
    </location>
</feature>
<dbReference type="GO" id="GO:0007165">
    <property type="term" value="P:signal transduction"/>
    <property type="evidence" value="ECO:0007669"/>
    <property type="project" value="UniProtKB-KW"/>
</dbReference>
<evidence type="ECO:0000259" key="7">
    <source>
        <dbReference type="PROSITE" id="PS50111"/>
    </source>
</evidence>
<dbReference type="SMART" id="SM00283">
    <property type="entry name" value="MA"/>
    <property type="match status" value="1"/>
</dbReference>
<protein>
    <submittedName>
        <fullName evidence="9">Methyl-accepting chemotaxis protein</fullName>
    </submittedName>
</protein>
<reference evidence="9 10" key="1">
    <citation type="submission" date="2019-04" db="EMBL/GenBank/DDBJ databases">
        <title>Sphingomonas psychrotolerans sp. nov., isolated from soil in the Tianshan Mountains, Xinjiang, China.</title>
        <authorList>
            <person name="Luo Y."/>
            <person name="Sheng H."/>
        </authorList>
    </citation>
    <scope>NUCLEOTIDE SEQUENCE [LARGE SCALE GENOMIC DNA]</scope>
    <source>
        <strain evidence="9 10">ZFGT-11</strain>
    </source>
</reference>
<comment type="similarity">
    <text evidence="2">Belongs to the methyl-accepting chemotaxis (MCP) protein family.</text>
</comment>
<dbReference type="InterPro" id="IPR051310">
    <property type="entry name" value="MCP_chemotaxis"/>
</dbReference>
<dbReference type="InterPro" id="IPR003660">
    <property type="entry name" value="HAMP_dom"/>
</dbReference>
<feature type="region of interest" description="Disordered" evidence="4">
    <location>
        <begin position="554"/>
        <end position="573"/>
    </location>
</feature>
<dbReference type="GO" id="GO:0016020">
    <property type="term" value="C:membrane"/>
    <property type="evidence" value="ECO:0007669"/>
    <property type="project" value="InterPro"/>
</dbReference>
<accession>A0A4S1XI37</accession>
<dbReference type="Pfam" id="PF05227">
    <property type="entry name" value="CHASE3"/>
    <property type="match status" value="1"/>
</dbReference>
<dbReference type="SMART" id="SM00304">
    <property type="entry name" value="HAMP"/>
    <property type="match status" value="2"/>
</dbReference>
<keyword evidence="3" id="KW-0807">Transducer</keyword>
<dbReference type="Pfam" id="PF00672">
    <property type="entry name" value="HAMP"/>
    <property type="match status" value="1"/>
</dbReference>
<dbReference type="CDD" id="cd06225">
    <property type="entry name" value="HAMP"/>
    <property type="match status" value="1"/>
</dbReference>
<keyword evidence="1" id="KW-0145">Chemotaxis</keyword>
<dbReference type="GO" id="GO:0006935">
    <property type="term" value="P:chemotaxis"/>
    <property type="evidence" value="ECO:0007669"/>
    <property type="project" value="UniProtKB-KW"/>
</dbReference>
<dbReference type="Gene3D" id="1.10.8.500">
    <property type="entry name" value="HAMP domain in histidine kinase"/>
    <property type="match status" value="1"/>
</dbReference>
<evidence type="ECO:0000256" key="3">
    <source>
        <dbReference type="PROSITE-ProRule" id="PRU00284"/>
    </source>
</evidence>
<evidence type="ECO:0000256" key="5">
    <source>
        <dbReference type="SAM" id="Phobius"/>
    </source>
</evidence>
<dbReference type="AlphaFoldDB" id="A0A4S1XI37"/>
<keyword evidence="5" id="KW-0812">Transmembrane</keyword>
<keyword evidence="5" id="KW-0472">Membrane</keyword>
<dbReference type="PANTHER" id="PTHR43531">
    <property type="entry name" value="PROTEIN ICFG"/>
    <property type="match status" value="1"/>
</dbReference>